<dbReference type="Proteomes" id="UP000572817">
    <property type="component" value="Unassembled WGS sequence"/>
</dbReference>
<comment type="similarity">
    <text evidence="2">Belongs to the TFB1 family.</text>
</comment>
<evidence type="ECO:0000256" key="5">
    <source>
        <dbReference type="ARBA" id="ARBA00023163"/>
    </source>
</evidence>
<feature type="region of interest" description="Disordered" evidence="8">
    <location>
        <begin position="482"/>
        <end position="505"/>
    </location>
</feature>
<name>A0A8H4J3C6_9PEZI</name>
<evidence type="ECO:0000256" key="6">
    <source>
        <dbReference type="ARBA" id="ARBA00023242"/>
    </source>
</evidence>
<evidence type="ECO:0000256" key="1">
    <source>
        <dbReference type="ARBA" id="ARBA00004123"/>
    </source>
</evidence>
<gene>
    <name evidence="10" type="ORF">GTA08_BOTSDO11797</name>
</gene>
<dbReference type="InterPro" id="IPR027079">
    <property type="entry name" value="Tfb1/GTF2H1"/>
</dbReference>
<protein>
    <submittedName>
        <fullName evidence="10">RNA polymerase II transcription factor B subunit 1</fullName>
    </submittedName>
</protein>
<dbReference type="Pfam" id="PF08567">
    <property type="entry name" value="PH_TFIIH"/>
    <property type="match status" value="1"/>
</dbReference>
<dbReference type="PROSITE" id="PS50858">
    <property type="entry name" value="BSD"/>
    <property type="match status" value="1"/>
</dbReference>
<dbReference type="SMART" id="SM00751">
    <property type="entry name" value="BSD"/>
    <property type="match status" value="1"/>
</dbReference>
<dbReference type="GO" id="GO:0000439">
    <property type="term" value="C:transcription factor TFIIH core complex"/>
    <property type="evidence" value="ECO:0007669"/>
    <property type="project" value="InterPro"/>
</dbReference>
<keyword evidence="5" id="KW-0804">Transcription</keyword>
<comment type="subcellular location">
    <subcellularLocation>
        <location evidence="1">Nucleus</location>
    </subcellularLocation>
</comment>
<dbReference type="AlphaFoldDB" id="A0A8H4J3C6"/>
<evidence type="ECO:0000256" key="3">
    <source>
        <dbReference type="ARBA" id="ARBA00022737"/>
    </source>
</evidence>
<evidence type="ECO:0000256" key="2">
    <source>
        <dbReference type="ARBA" id="ARBA00009448"/>
    </source>
</evidence>
<keyword evidence="4" id="KW-0805">Transcription regulation</keyword>
<feature type="coiled-coil region" evidence="7">
    <location>
        <begin position="589"/>
        <end position="638"/>
    </location>
</feature>
<dbReference type="SUPFAM" id="SSF50729">
    <property type="entry name" value="PH domain-like"/>
    <property type="match status" value="1"/>
</dbReference>
<dbReference type="OrthoDB" id="360521at2759"/>
<proteinExistence type="inferred from homology"/>
<dbReference type="InterPro" id="IPR005607">
    <property type="entry name" value="BSD_dom"/>
</dbReference>
<sequence length="688" mass="75163">MSRVSASYKKQDGILSVSKDNRTVLWTPAQPLGAPPTLTIAVSDIANLQQTPASSAKVSIKIVATESYVLAFTSPTARDDQVAITNTLRTAIEAAKNRSAAASNAPMPAAAAAAPAPDHSGQPSAMAIAKAVSEAAAAAPSSGADTPPQQQRQRDDADGGGNGDGDGDGAYADERLLGDVELQRSLLSKDLATQRRFYEALKGKPESISHSQFSRQFWSTRVRLLRAHAVQLSQQRGPVNALSVIKFKIRDDGTPSTSLTKQQISTIFKQHPLVRKVYSDLVPPMGELEFWCAFFASRLYKRLKGEKLTDMDPMNPKFDKYLNDTDENDKAKGLNLDRVPHFLDMEGNESNHSQRKGNAPDLTMRPSGHDKVPILKSLNRVSETMMADVTPADVDLHGPAGMDEATWEQLRLHDLQRSDDDNRVVLKIKDQRQFFARDNKSSAEARLYAKQVPPDVLKSLRRELDASNLQIGGNGVNLQSVINVDDNSDSDEDARKPARQRVGTKAARGAATNQILGAIKARRAQNNDLSTTLGSFAVVPFGESGYGLSEASVNALSLTHNTTVEFLHYFWVVYNSGDADRAGELGTLVETLERSVERVKAVAEEAERERQKLIAEGRRRLEEKMARTGKRARALDENVYKGGRAQVESVMRPTVEAVRKAVGTYREELGRQMALAQQQQQGQVGTAA</sequence>
<evidence type="ECO:0000313" key="10">
    <source>
        <dbReference type="EMBL" id="KAF4312456.1"/>
    </source>
</evidence>
<keyword evidence="3" id="KW-0677">Repeat</keyword>
<dbReference type="CDD" id="cd13229">
    <property type="entry name" value="PH_TFIIH"/>
    <property type="match status" value="1"/>
</dbReference>
<dbReference type="InterPro" id="IPR013876">
    <property type="entry name" value="TFIIH_BTF_p62_N"/>
</dbReference>
<dbReference type="EMBL" id="WWBZ02000002">
    <property type="protein sequence ID" value="KAF4312456.1"/>
    <property type="molecule type" value="Genomic_DNA"/>
</dbReference>
<dbReference type="Gene3D" id="2.30.29.30">
    <property type="entry name" value="Pleckstrin-homology domain (PH domain)/Phosphotyrosine-binding domain (PTB)"/>
    <property type="match status" value="1"/>
</dbReference>
<evidence type="ECO:0000256" key="4">
    <source>
        <dbReference type="ARBA" id="ARBA00023015"/>
    </source>
</evidence>
<dbReference type="GO" id="GO:0006289">
    <property type="term" value="P:nucleotide-excision repair"/>
    <property type="evidence" value="ECO:0007669"/>
    <property type="project" value="InterPro"/>
</dbReference>
<evidence type="ECO:0000256" key="8">
    <source>
        <dbReference type="SAM" id="MobiDB-lite"/>
    </source>
</evidence>
<reference evidence="10" key="1">
    <citation type="submission" date="2020-04" db="EMBL/GenBank/DDBJ databases">
        <title>Genome Assembly and Annotation of Botryosphaeria dothidea sdau 11-99, a Latent Pathogen of Apple Fruit Ring Rot in China.</title>
        <authorList>
            <person name="Yu C."/>
            <person name="Diao Y."/>
            <person name="Lu Q."/>
            <person name="Zhao J."/>
            <person name="Cui S."/>
            <person name="Peng C."/>
            <person name="He B."/>
            <person name="Liu H."/>
        </authorList>
    </citation>
    <scope>NUCLEOTIDE SEQUENCE [LARGE SCALE GENOMIC DNA]</scope>
    <source>
        <strain evidence="10">Sdau11-99</strain>
    </source>
</reference>
<keyword evidence="11" id="KW-1185">Reference proteome</keyword>
<dbReference type="GO" id="GO:0006351">
    <property type="term" value="P:DNA-templated transcription"/>
    <property type="evidence" value="ECO:0007669"/>
    <property type="project" value="InterPro"/>
</dbReference>
<accession>A0A8H4J3C6</accession>
<feature type="domain" description="BSD" evidence="9">
    <location>
        <begin position="251"/>
        <end position="302"/>
    </location>
</feature>
<dbReference type="Pfam" id="PF03909">
    <property type="entry name" value="BSD"/>
    <property type="match status" value="2"/>
</dbReference>
<feature type="region of interest" description="Disordered" evidence="8">
    <location>
        <begin position="346"/>
        <end position="370"/>
    </location>
</feature>
<organism evidence="10 11">
    <name type="scientific">Botryosphaeria dothidea</name>
    <dbReference type="NCBI Taxonomy" id="55169"/>
    <lineage>
        <taxon>Eukaryota</taxon>
        <taxon>Fungi</taxon>
        <taxon>Dikarya</taxon>
        <taxon>Ascomycota</taxon>
        <taxon>Pezizomycotina</taxon>
        <taxon>Dothideomycetes</taxon>
        <taxon>Dothideomycetes incertae sedis</taxon>
        <taxon>Botryosphaeriales</taxon>
        <taxon>Botryosphaeriaceae</taxon>
        <taxon>Botryosphaeria</taxon>
    </lineage>
</organism>
<feature type="compositionally biased region" description="Low complexity" evidence="8">
    <location>
        <begin position="131"/>
        <end position="144"/>
    </location>
</feature>
<keyword evidence="7" id="KW-0175">Coiled coil</keyword>
<evidence type="ECO:0000259" key="9">
    <source>
        <dbReference type="PROSITE" id="PS50858"/>
    </source>
</evidence>
<feature type="region of interest" description="Disordered" evidence="8">
    <location>
        <begin position="131"/>
        <end position="172"/>
    </location>
</feature>
<dbReference type="InterPro" id="IPR011993">
    <property type="entry name" value="PH-like_dom_sf"/>
</dbReference>
<dbReference type="PANTHER" id="PTHR12856">
    <property type="entry name" value="TRANSCRIPTION INITIATION FACTOR IIH-RELATED"/>
    <property type="match status" value="1"/>
</dbReference>
<evidence type="ECO:0000256" key="7">
    <source>
        <dbReference type="SAM" id="Coils"/>
    </source>
</evidence>
<keyword evidence="6" id="KW-0539">Nucleus</keyword>
<evidence type="ECO:0000313" key="11">
    <source>
        <dbReference type="Proteomes" id="UP000572817"/>
    </source>
</evidence>
<comment type="caution">
    <text evidence="10">The sequence shown here is derived from an EMBL/GenBank/DDBJ whole genome shotgun (WGS) entry which is preliminary data.</text>
</comment>